<dbReference type="PRINTS" id="PR00369">
    <property type="entry name" value="FLAVODOXIN"/>
</dbReference>
<dbReference type="SUPFAM" id="SSF52218">
    <property type="entry name" value="Flavoproteins"/>
    <property type="match status" value="1"/>
</dbReference>
<dbReference type="OrthoDB" id="1856718at2759"/>
<keyword evidence="5" id="KW-1185">Reference proteome</keyword>
<dbReference type="InterPro" id="IPR001094">
    <property type="entry name" value="Flavdoxin-like"/>
</dbReference>
<dbReference type="PANTHER" id="PTHR19384">
    <property type="entry name" value="NITRIC OXIDE SYNTHASE-RELATED"/>
    <property type="match status" value="1"/>
</dbReference>
<dbReference type="GO" id="GO:0005829">
    <property type="term" value="C:cytosol"/>
    <property type="evidence" value="ECO:0007669"/>
    <property type="project" value="TreeGrafter"/>
</dbReference>
<dbReference type="PROSITE" id="PS50902">
    <property type="entry name" value="FLAVODOXIN_LIKE"/>
    <property type="match status" value="1"/>
</dbReference>
<dbReference type="InterPro" id="IPR029039">
    <property type="entry name" value="Flavoprotein-like_sf"/>
</dbReference>
<reference evidence="4" key="2">
    <citation type="submission" date="2020-12" db="EMBL/GenBank/DDBJ databases">
        <title>New Spironucleus salmonicida genome in near-complete chromosomes.</title>
        <authorList>
            <person name="Xu F."/>
            <person name="Kurt Z."/>
            <person name="Jimenez-Gonzalez A."/>
            <person name="Astvaldsson A."/>
            <person name="Andersson J.O."/>
            <person name="Svard S.G."/>
        </authorList>
    </citation>
    <scope>NUCLEOTIDE SEQUENCE</scope>
    <source>
        <strain evidence="4">ATCC 50377</strain>
    </source>
</reference>
<dbReference type="GO" id="GO:0016491">
    <property type="term" value="F:oxidoreductase activity"/>
    <property type="evidence" value="ECO:0007669"/>
    <property type="project" value="TreeGrafter"/>
</dbReference>
<evidence type="ECO:0000259" key="2">
    <source>
        <dbReference type="PROSITE" id="PS50902"/>
    </source>
</evidence>
<accession>V6LWF5</accession>
<evidence type="ECO:0000313" key="5">
    <source>
        <dbReference type="Proteomes" id="UP000018208"/>
    </source>
</evidence>
<name>V6LWF5_9EUKA</name>
<dbReference type="AlphaFoldDB" id="V6LWF5"/>
<dbReference type="PANTHER" id="PTHR19384:SF17">
    <property type="entry name" value="NADPH--CYTOCHROME P450 REDUCTASE"/>
    <property type="match status" value="1"/>
</dbReference>
<sequence>MLQIIYSTEKGQTKTVAGSLFSLLKAKNISISEPISTKDIMPAQVNSDFVYLTSTFFDGDHPSSANRGMNFFAESEEFINNFNGKKYAVFGIGSSRHEKHNYAAIDADNIFMKLGGQRMIQLYKFDRASKESLEDYLSDWASCIIEKFK</sequence>
<keyword evidence="1" id="KW-0285">Flavoprotein</keyword>
<evidence type="ECO:0000313" key="4">
    <source>
        <dbReference type="EMBL" id="KAH0573478.1"/>
    </source>
</evidence>
<dbReference type="Pfam" id="PF00258">
    <property type="entry name" value="Flavodoxin_1"/>
    <property type="match status" value="1"/>
</dbReference>
<organism evidence="3">
    <name type="scientific">Spironucleus salmonicida</name>
    <dbReference type="NCBI Taxonomy" id="348837"/>
    <lineage>
        <taxon>Eukaryota</taxon>
        <taxon>Metamonada</taxon>
        <taxon>Diplomonadida</taxon>
        <taxon>Hexamitidae</taxon>
        <taxon>Hexamitinae</taxon>
        <taxon>Spironucleus</taxon>
    </lineage>
</organism>
<dbReference type="InterPro" id="IPR008254">
    <property type="entry name" value="Flavodoxin/NO_synth"/>
</dbReference>
<evidence type="ECO:0000256" key="1">
    <source>
        <dbReference type="ARBA" id="ARBA00022630"/>
    </source>
</evidence>
<feature type="domain" description="Flavodoxin-like" evidence="2">
    <location>
        <begin position="2"/>
        <end position="145"/>
    </location>
</feature>
<reference evidence="3 4" key="1">
    <citation type="journal article" date="2014" name="PLoS Genet.">
        <title>The Genome of Spironucleus salmonicida Highlights a Fish Pathogen Adapted to Fluctuating Environments.</title>
        <authorList>
            <person name="Xu F."/>
            <person name="Jerlstrom-Hultqvist J."/>
            <person name="Einarsson E."/>
            <person name="Astvaldsson A."/>
            <person name="Svard S.G."/>
            <person name="Andersson J.O."/>
        </authorList>
    </citation>
    <scope>NUCLEOTIDE SEQUENCE</scope>
    <source>
        <strain evidence="4">ATCC 50377</strain>
    </source>
</reference>
<dbReference type="GO" id="GO:0010181">
    <property type="term" value="F:FMN binding"/>
    <property type="evidence" value="ECO:0007669"/>
    <property type="project" value="InterPro"/>
</dbReference>
<dbReference type="GO" id="GO:0050660">
    <property type="term" value="F:flavin adenine dinucleotide binding"/>
    <property type="evidence" value="ECO:0007669"/>
    <property type="project" value="TreeGrafter"/>
</dbReference>
<dbReference type="Proteomes" id="UP000018208">
    <property type="component" value="Unassembled WGS sequence"/>
</dbReference>
<gene>
    <name evidence="3" type="ORF">SS50377_15167</name>
    <name evidence="4" type="ORF">SS50377_25598</name>
</gene>
<dbReference type="Gene3D" id="3.40.50.360">
    <property type="match status" value="1"/>
</dbReference>
<protein>
    <submittedName>
        <fullName evidence="3">Flavodoxin</fullName>
    </submittedName>
</protein>
<dbReference type="EMBL" id="AUWU02000005">
    <property type="protein sequence ID" value="KAH0573478.1"/>
    <property type="molecule type" value="Genomic_DNA"/>
</dbReference>
<dbReference type="EMBL" id="KI546101">
    <property type="protein sequence ID" value="EST45144.1"/>
    <property type="molecule type" value="Genomic_DNA"/>
</dbReference>
<dbReference type="VEuPathDB" id="GiardiaDB:SS50377_25598"/>
<evidence type="ECO:0000313" key="3">
    <source>
        <dbReference type="EMBL" id="EST45144.1"/>
    </source>
</evidence>
<proteinExistence type="predicted"/>